<evidence type="ECO:0000256" key="1">
    <source>
        <dbReference type="SAM" id="Coils"/>
    </source>
</evidence>
<dbReference type="AlphaFoldDB" id="A0A395JM32"/>
<keyword evidence="1" id="KW-0175">Coiled coil</keyword>
<accession>A0A395JM32</accession>
<dbReference type="GO" id="GO:0043107">
    <property type="term" value="P:type IV pilus-dependent motility"/>
    <property type="evidence" value="ECO:0007669"/>
    <property type="project" value="TreeGrafter"/>
</dbReference>
<name>A0A395JM32_9GAMM</name>
<organism evidence="3 4">
    <name type="scientific">Arenicella xantha</name>
    <dbReference type="NCBI Taxonomy" id="644221"/>
    <lineage>
        <taxon>Bacteria</taxon>
        <taxon>Pseudomonadati</taxon>
        <taxon>Pseudomonadota</taxon>
        <taxon>Gammaproteobacteria</taxon>
        <taxon>Arenicellales</taxon>
        <taxon>Arenicellaceae</taxon>
        <taxon>Arenicella</taxon>
    </lineage>
</organism>
<keyword evidence="2" id="KW-0812">Transmembrane</keyword>
<dbReference type="Proteomes" id="UP000253083">
    <property type="component" value="Unassembled WGS sequence"/>
</dbReference>
<dbReference type="Pfam" id="PF05137">
    <property type="entry name" value="PilN"/>
    <property type="match status" value="1"/>
</dbReference>
<dbReference type="InParanoid" id="A0A395JM32"/>
<gene>
    <name evidence="3" type="ORF">DFR28_105179</name>
</gene>
<feature type="coiled-coil region" evidence="1">
    <location>
        <begin position="57"/>
        <end position="91"/>
    </location>
</feature>
<dbReference type="PANTHER" id="PTHR40278:SF2">
    <property type="entry name" value="TYPE IV PILUS INNER MEMBRANE COMPONENT PILN"/>
    <property type="match status" value="1"/>
</dbReference>
<protein>
    <submittedName>
        <fullName evidence="3">Type IV pilus assembly protein PilN</fullName>
    </submittedName>
</protein>
<dbReference type="InterPro" id="IPR007813">
    <property type="entry name" value="PilN"/>
</dbReference>
<feature type="transmembrane region" description="Helical" evidence="2">
    <location>
        <begin position="20"/>
        <end position="43"/>
    </location>
</feature>
<reference evidence="3 4" key="1">
    <citation type="submission" date="2018-06" db="EMBL/GenBank/DDBJ databases">
        <title>Genomic Encyclopedia of Type Strains, Phase IV (KMG-IV): sequencing the most valuable type-strain genomes for metagenomic binning, comparative biology and taxonomic classification.</title>
        <authorList>
            <person name="Goeker M."/>
        </authorList>
    </citation>
    <scope>NUCLEOTIDE SEQUENCE [LARGE SCALE GENOMIC DNA]</scope>
    <source>
        <strain evidence="3 4">DSM 24032</strain>
    </source>
</reference>
<evidence type="ECO:0000256" key="2">
    <source>
        <dbReference type="SAM" id="Phobius"/>
    </source>
</evidence>
<evidence type="ECO:0000313" key="3">
    <source>
        <dbReference type="EMBL" id="RBP48840.1"/>
    </source>
</evidence>
<dbReference type="PANTHER" id="PTHR40278">
    <property type="entry name" value="DNA UTILIZATION PROTEIN HOFN"/>
    <property type="match status" value="1"/>
</dbReference>
<keyword evidence="4" id="KW-1185">Reference proteome</keyword>
<dbReference type="EMBL" id="QNRT01000005">
    <property type="protein sequence ID" value="RBP48840.1"/>
    <property type="molecule type" value="Genomic_DNA"/>
</dbReference>
<dbReference type="RefSeq" id="WP_113955434.1">
    <property type="nucleotide sequence ID" value="NZ_QNRT01000005.1"/>
</dbReference>
<dbReference type="GO" id="GO:0043683">
    <property type="term" value="P:type IV pilus assembly"/>
    <property type="evidence" value="ECO:0007669"/>
    <property type="project" value="TreeGrafter"/>
</dbReference>
<proteinExistence type="predicted"/>
<keyword evidence="2" id="KW-1133">Transmembrane helix</keyword>
<comment type="caution">
    <text evidence="3">The sequence shown here is derived from an EMBL/GenBank/DDBJ whole genome shotgun (WGS) entry which is preliminary data.</text>
</comment>
<sequence length="191" mass="21810">MANINLLPWREVQRRERNRATLVICIAMWVAAGLVVMAGKLIMDARISNQESRNAYLQSEINALAKVIKEIDDLKAKRDALLARMQVIQNLQQNRSQIVHMFDDLVNKLPKGVFYDRIARANNRLNIRGYAQSNERVSALMRNLDASDWFDQSSLKQVDVVDRSGLLVSQFVIDVKEQSGKVSKNDAEDIR</sequence>
<dbReference type="InterPro" id="IPR052534">
    <property type="entry name" value="Extracell_DNA_Util/SecSys_Comp"/>
</dbReference>
<keyword evidence="2" id="KW-0472">Membrane</keyword>
<dbReference type="OrthoDB" id="5296173at2"/>
<evidence type="ECO:0000313" key="4">
    <source>
        <dbReference type="Proteomes" id="UP000253083"/>
    </source>
</evidence>